<keyword evidence="1" id="KW-0802">TPR repeat</keyword>
<dbReference type="OrthoDB" id="465636at2"/>
<dbReference type="InterPro" id="IPR029063">
    <property type="entry name" value="SAM-dependent_MTases_sf"/>
</dbReference>
<reference evidence="2 3" key="1">
    <citation type="submission" date="2017-11" db="EMBL/GenBank/DDBJ databases">
        <title>Draft genome sequence of magnetotactic bacterium Magnetospirillum kuznetsovii LBB-42.</title>
        <authorList>
            <person name="Grouzdev D.S."/>
            <person name="Rysina M.S."/>
            <person name="Baslerov R.V."/>
            <person name="Koziaeva V."/>
        </authorList>
    </citation>
    <scope>NUCLEOTIDE SEQUENCE [LARGE SCALE GENOMIC DNA]</scope>
    <source>
        <strain evidence="2 3">LBB-42</strain>
    </source>
</reference>
<dbReference type="PANTHER" id="PTHR44366:SF1">
    <property type="entry name" value="UDP-N-ACETYLGLUCOSAMINE--PEPTIDE N-ACETYLGLUCOSAMINYLTRANSFERASE 110 KDA SUBUNIT"/>
    <property type="match status" value="1"/>
</dbReference>
<proteinExistence type="predicted"/>
<comment type="caution">
    <text evidence="2">The sequence shown here is derived from an EMBL/GenBank/DDBJ whole genome shotgun (WGS) entry which is preliminary data.</text>
</comment>
<dbReference type="SUPFAM" id="SSF53335">
    <property type="entry name" value="S-adenosyl-L-methionine-dependent methyltransferases"/>
    <property type="match status" value="1"/>
</dbReference>
<protein>
    <submittedName>
        <fullName evidence="2">Methyltransferase</fullName>
    </submittedName>
</protein>
<feature type="repeat" description="TPR" evidence="1">
    <location>
        <begin position="145"/>
        <end position="178"/>
    </location>
</feature>
<evidence type="ECO:0000313" key="3">
    <source>
        <dbReference type="Proteomes" id="UP000251075"/>
    </source>
</evidence>
<dbReference type="GO" id="GO:0006493">
    <property type="term" value="P:protein O-linked glycosylation"/>
    <property type="evidence" value="ECO:0007669"/>
    <property type="project" value="InterPro"/>
</dbReference>
<gene>
    <name evidence="2" type="ORF">CU669_01895</name>
</gene>
<dbReference type="GO" id="GO:0032259">
    <property type="term" value="P:methylation"/>
    <property type="evidence" value="ECO:0007669"/>
    <property type="project" value="UniProtKB-KW"/>
</dbReference>
<organism evidence="2 3">
    <name type="scientific">Paramagnetospirillum kuznetsovii</name>
    <dbReference type="NCBI Taxonomy" id="2053833"/>
    <lineage>
        <taxon>Bacteria</taxon>
        <taxon>Pseudomonadati</taxon>
        <taxon>Pseudomonadota</taxon>
        <taxon>Alphaproteobacteria</taxon>
        <taxon>Rhodospirillales</taxon>
        <taxon>Magnetospirillaceae</taxon>
        <taxon>Paramagnetospirillum</taxon>
    </lineage>
</organism>
<feature type="repeat" description="TPR" evidence="1">
    <location>
        <begin position="111"/>
        <end position="144"/>
    </location>
</feature>
<dbReference type="Pfam" id="PF13489">
    <property type="entry name" value="Methyltransf_23"/>
    <property type="match status" value="1"/>
</dbReference>
<dbReference type="Pfam" id="PF13432">
    <property type="entry name" value="TPR_16"/>
    <property type="match status" value="2"/>
</dbReference>
<accession>A0A364P3J2</accession>
<dbReference type="PROSITE" id="PS50005">
    <property type="entry name" value="TPR"/>
    <property type="match status" value="4"/>
</dbReference>
<dbReference type="InterPro" id="IPR037919">
    <property type="entry name" value="OGT"/>
</dbReference>
<dbReference type="Gene3D" id="3.40.50.150">
    <property type="entry name" value="Vaccinia Virus protein VP39"/>
    <property type="match status" value="1"/>
</dbReference>
<dbReference type="SUPFAM" id="SSF48452">
    <property type="entry name" value="TPR-like"/>
    <property type="match status" value="2"/>
</dbReference>
<dbReference type="EMBL" id="PGTO01000001">
    <property type="protein sequence ID" value="RAU23856.1"/>
    <property type="molecule type" value="Genomic_DNA"/>
</dbReference>
<dbReference type="SMART" id="SM00028">
    <property type="entry name" value="TPR"/>
    <property type="match status" value="8"/>
</dbReference>
<evidence type="ECO:0000313" key="2">
    <source>
        <dbReference type="EMBL" id="RAU23856.1"/>
    </source>
</evidence>
<keyword evidence="2" id="KW-0808">Transferase</keyword>
<dbReference type="InterPro" id="IPR019734">
    <property type="entry name" value="TPR_rpt"/>
</dbReference>
<feature type="repeat" description="TPR" evidence="1">
    <location>
        <begin position="247"/>
        <end position="280"/>
    </location>
</feature>
<name>A0A364P3J2_9PROT</name>
<dbReference type="AlphaFoldDB" id="A0A364P3J2"/>
<dbReference type="GO" id="GO:0008168">
    <property type="term" value="F:methyltransferase activity"/>
    <property type="evidence" value="ECO:0007669"/>
    <property type="project" value="UniProtKB-KW"/>
</dbReference>
<dbReference type="Pfam" id="PF14559">
    <property type="entry name" value="TPR_19"/>
    <property type="match status" value="2"/>
</dbReference>
<dbReference type="Proteomes" id="UP000251075">
    <property type="component" value="Unassembled WGS sequence"/>
</dbReference>
<dbReference type="InterPro" id="IPR011990">
    <property type="entry name" value="TPR-like_helical_dom_sf"/>
</dbReference>
<dbReference type="CDD" id="cd02440">
    <property type="entry name" value="AdoMet_MTases"/>
    <property type="match status" value="1"/>
</dbReference>
<feature type="repeat" description="TPR" evidence="1">
    <location>
        <begin position="281"/>
        <end position="314"/>
    </location>
</feature>
<keyword evidence="2" id="KW-0489">Methyltransferase</keyword>
<dbReference type="Gene3D" id="1.25.40.10">
    <property type="entry name" value="Tetratricopeptide repeat domain"/>
    <property type="match status" value="2"/>
</dbReference>
<dbReference type="GO" id="GO:0097363">
    <property type="term" value="F:protein O-acetylglucosaminyltransferase activity"/>
    <property type="evidence" value="ECO:0007669"/>
    <property type="project" value="TreeGrafter"/>
</dbReference>
<evidence type="ECO:0000256" key="1">
    <source>
        <dbReference type="PROSITE-ProRule" id="PRU00339"/>
    </source>
</evidence>
<keyword evidence="3" id="KW-1185">Reference proteome</keyword>
<dbReference type="PANTHER" id="PTHR44366">
    <property type="entry name" value="UDP-N-ACETYLGLUCOSAMINE--PEPTIDE N-ACETYLGLUCOSAMINYLTRANSFERASE 110 KDA SUBUNIT"/>
    <property type="match status" value="1"/>
</dbReference>
<sequence>MVKQVSMTVGDTFARAMRTWEEGDVAEARRLARQIIESNPTFGGAHYLLGAIALGQAQPRKAAEHLARAVAADPSQPVPRLALGRALEAQDSLNAAVLQYRAILAADPNHAEANARLGELLGRSGKVEEAIHHCRKAIAVNPRHAEALCSLGALLHQRGEDKDAAKYLEGALAQRPDWGAALHNYGLVLRRLGQGERAVAILSGAVELRRDHAGTRANLAGALRDLGRLDEARAQAERAAKLAAGDPSGWMELGLIRNLQGMPEGAAAAFERAVTADPKSVDAHWCLAEARRSLDEKDKAAAHYRKCLELDPADRHGAALGLAQMGAAPTPGKAPDAYVRQLFDDYAEQFDAALVDKLAYRAPRLLAEALARTLDRKSGLDVLDIGCGTGLAAPILRPLAARLDGVDLSSAMVEKARLRGLYDDLTVDALESVLTTRPARYDLIVAADVFVYFGELGPVLAAAAAALRPTGTLAFTVERAEDCASYVLGAKNRYAHAPDYVEARAAEAGFAVALMEPAVTRNDGGVEVPGLVAVLRKG</sequence>